<dbReference type="NCBIfam" id="NF000955">
    <property type="entry name" value="PRK00099.1-1"/>
    <property type="match status" value="1"/>
</dbReference>
<dbReference type="InterPro" id="IPR001790">
    <property type="entry name" value="Ribosomal_uL10"/>
</dbReference>
<dbReference type="HAMAP" id="MF_00362">
    <property type="entry name" value="Ribosomal_uL10"/>
    <property type="match status" value="1"/>
</dbReference>
<dbReference type="GO" id="GO:0006412">
    <property type="term" value="P:translation"/>
    <property type="evidence" value="ECO:0007669"/>
    <property type="project" value="UniProtKB-UniRule"/>
</dbReference>
<evidence type="ECO:0000313" key="6">
    <source>
        <dbReference type="EMBL" id="PIT93839.1"/>
    </source>
</evidence>
<dbReference type="InterPro" id="IPR043141">
    <property type="entry name" value="Ribosomal_uL10-like_sf"/>
</dbReference>
<dbReference type="Gene3D" id="6.10.250.290">
    <property type="match status" value="1"/>
</dbReference>
<proteinExistence type="inferred from homology"/>
<comment type="similarity">
    <text evidence="1 5">Belongs to the universal ribosomal protein uL10 family.</text>
</comment>
<evidence type="ECO:0000256" key="1">
    <source>
        <dbReference type="ARBA" id="ARBA00008889"/>
    </source>
</evidence>
<dbReference type="GO" id="GO:0070180">
    <property type="term" value="F:large ribosomal subunit rRNA binding"/>
    <property type="evidence" value="ECO:0007669"/>
    <property type="project" value="UniProtKB-UniRule"/>
</dbReference>
<sequence length="173" mass="19149">MAINKQKKQEIVKEFADKFTRAKSVFFTKYFGVKANDINDLRRRFKTVGGEYAVAKKTLIDRALAESKTAEVKTRELKGEIAAVFSYEDEVAPAKILDEFAKTHAGMQVLGGILENKFLSAEQARVLAKLPSKVELYAKVVGSLQAPISGIVNALAGNLRNLVYVLKAIENKK</sequence>
<organism evidence="6 7">
    <name type="scientific">Candidatus Falkowbacteria bacterium CG10_big_fil_rev_8_21_14_0_10_43_11</name>
    <dbReference type="NCBI Taxonomy" id="1974568"/>
    <lineage>
        <taxon>Bacteria</taxon>
        <taxon>Candidatus Falkowiibacteriota</taxon>
    </lineage>
</organism>
<dbReference type="Gene3D" id="3.30.70.1730">
    <property type="match status" value="1"/>
</dbReference>
<evidence type="ECO:0000256" key="5">
    <source>
        <dbReference type="HAMAP-Rule" id="MF_00362"/>
    </source>
</evidence>
<comment type="subunit">
    <text evidence="5">Part of the ribosomal stalk of the 50S ribosomal subunit. The N-terminus interacts with L11 and the large rRNA to form the base of the stalk. The C-terminus forms an elongated spine to which L12 dimers bind in a sequential fashion forming a multimeric L10(L12)X complex.</text>
</comment>
<dbReference type="GO" id="GO:0005840">
    <property type="term" value="C:ribosome"/>
    <property type="evidence" value="ECO:0007669"/>
    <property type="project" value="UniProtKB-KW"/>
</dbReference>
<keyword evidence="2 5" id="KW-0689">Ribosomal protein</keyword>
<dbReference type="AlphaFoldDB" id="A0A2M6WM43"/>
<keyword evidence="5" id="KW-0699">rRNA-binding</keyword>
<protein>
    <recommendedName>
        <fullName evidence="4 5">Large ribosomal subunit protein uL10</fullName>
    </recommendedName>
</protein>
<comment type="function">
    <text evidence="5">Forms part of the ribosomal stalk, playing a central role in the interaction of the ribosome with GTP-bound translation factors.</text>
</comment>
<dbReference type="InterPro" id="IPR047865">
    <property type="entry name" value="Ribosomal_uL10_bac_type"/>
</dbReference>
<dbReference type="InterPro" id="IPR022973">
    <property type="entry name" value="Ribosomal_uL10_bac"/>
</dbReference>
<keyword evidence="3 5" id="KW-0687">Ribonucleoprotein</keyword>
<name>A0A2M6WM43_9BACT</name>
<comment type="caution">
    <text evidence="6">The sequence shown here is derived from an EMBL/GenBank/DDBJ whole genome shotgun (WGS) entry which is preliminary data.</text>
</comment>
<dbReference type="GO" id="GO:1990904">
    <property type="term" value="C:ribonucleoprotein complex"/>
    <property type="evidence" value="ECO:0007669"/>
    <property type="project" value="UniProtKB-KW"/>
</dbReference>
<reference evidence="7" key="1">
    <citation type="submission" date="2017-09" db="EMBL/GenBank/DDBJ databases">
        <title>Depth-based differentiation of microbial function through sediment-hosted aquifers and enrichment of novel symbionts in the deep terrestrial subsurface.</title>
        <authorList>
            <person name="Probst A.J."/>
            <person name="Ladd B."/>
            <person name="Jarett J.K."/>
            <person name="Geller-Mcgrath D.E."/>
            <person name="Sieber C.M.K."/>
            <person name="Emerson J.B."/>
            <person name="Anantharaman K."/>
            <person name="Thomas B.C."/>
            <person name="Malmstrom R."/>
            <person name="Stieglmeier M."/>
            <person name="Klingl A."/>
            <person name="Woyke T."/>
            <person name="Ryan C.M."/>
            <person name="Banfield J.F."/>
        </authorList>
    </citation>
    <scope>NUCLEOTIDE SEQUENCE [LARGE SCALE GENOMIC DNA]</scope>
</reference>
<evidence type="ECO:0000256" key="2">
    <source>
        <dbReference type="ARBA" id="ARBA00022980"/>
    </source>
</evidence>
<evidence type="ECO:0000256" key="3">
    <source>
        <dbReference type="ARBA" id="ARBA00023274"/>
    </source>
</evidence>
<evidence type="ECO:0000313" key="7">
    <source>
        <dbReference type="Proteomes" id="UP000229335"/>
    </source>
</evidence>
<dbReference type="Proteomes" id="UP000229335">
    <property type="component" value="Unassembled WGS sequence"/>
</dbReference>
<dbReference type="CDD" id="cd05797">
    <property type="entry name" value="Ribosomal_L10"/>
    <property type="match status" value="1"/>
</dbReference>
<dbReference type="PANTHER" id="PTHR11560">
    <property type="entry name" value="39S RIBOSOMAL PROTEIN L10, MITOCHONDRIAL"/>
    <property type="match status" value="1"/>
</dbReference>
<keyword evidence="5" id="KW-0694">RNA-binding</keyword>
<dbReference type="SUPFAM" id="SSF160369">
    <property type="entry name" value="Ribosomal protein L10-like"/>
    <property type="match status" value="1"/>
</dbReference>
<dbReference type="Pfam" id="PF00466">
    <property type="entry name" value="Ribosomal_L10"/>
    <property type="match status" value="1"/>
</dbReference>
<accession>A0A2M6WM43</accession>
<gene>
    <name evidence="5 6" type="primary">rplJ</name>
    <name evidence="6" type="ORF">COU00_02195</name>
</gene>
<dbReference type="EMBL" id="PFAS01000036">
    <property type="protein sequence ID" value="PIT93839.1"/>
    <property type="molecule type" value="Genomic_DNA"/>
</dbReference>
<evidence type="ECO:0000256" key="4">
    <source>
        <dbReference type="ARBA" id="ARBA00035202"/>
    </source>
</evidence>